<evidence type="ECO:0000256" key="4">
    <source>
        <dbReference type="SAM" id="Phobius"/>
    </source>
</evidence>
<keyword evidence="1 4" id="KW-0812">Transmembrane</keyword>
<evidence type="ECO:0000313" key="6">
    <source>
        <dbReference type="EMBL" id="KAF1022661.1"/>
    </source>
</evidence>
<dbReference type="SUPFAM" id="SSF103473">
    <property type="entry name" value="MFS general substrate transporter"/>
    <property type="match status" value="2"/>
</dbReference>
<feature type="transmembrane region" description="Helical" evidence="4">
    <location>
        <begin position="201"/>
        <end position="218"/>
    </location>
</feature>
<feature type="transmembrane region" description="Helical" evidence="4">
    <location>
        <begin position="13"/>
        <end position="34"/>
    </location>
</feature>
<dbReference type="Proteomes" id="UP000461670">
    <property type="component" value="Unassembled WGS sequence"/>
</dbReference>
<dbReference type="AlphaFoldDB" id="A0A7V8FQS6"/>
<evidence type="ECO:0000259" key="5">
    <source>
        <dbReference type="PROSITE" id="PS50850"/>
    </source>
</evidence>
<dbReference type="GO" id="GO:0022857">
    <property type="term" value="F:transmembrane transporter activity"/>
    <property type="evidence" value="ECO:0007669"/>
    <property type="project" value="InterPro"/>
</dbReference>
<keyword evidence="2 4" id="KW-1133">Transmembrane helix</keyword>
<feature type="transmembrane region" description="Helical" evidence="4">
    <location>
        <begin position="144"/>
        <end position="166"/>
    </location>
</feature>
<dbReference type="Gene3D" id="1.20.1250.20">
    <property type="entry name" value="MFS general substrate transporter like domains"/>
    <property type="match status" value="1"/>
</dbReference>
<feature type="transmembrane region" description="Helical" evidence="4">
    <location>
        <begin position="99"/>
        <end position="124"/>
    </location>
</feature>
<reference evidence="7" key="1">
    <citation type="journal article" date="2020" name="MBio">
        <title>Horizontal gene transfer to a defensive symbiont with a reduced genome amongst a multipartite beetle microbiome.</title>
        <authorList>
            <person name="Waterworth S.C."/>
            <person name="Florez L.V."/>
            <person name="Rees E.R."/>
            <person name="Hertweck C."/>
            <person name="Kaltenpoth M."/>
            <person name="Kwan J.C."/>
        </authorList>
    </citation>
    <scope>NUCLEOTIDE SEQUENCE [LARGE SCALE GENOMIC DNA]</scope>
</reference>
<feature type="transmembrane region" description="Helical" evidence="4">
    <location>
        <begin position="75"/>
        <end position="92"/>
    </location>
</feature>
<dbReference type="EMBL" id="WNDQ01000010">
    <property type="protein sequence ID" value="KAF1022661.1"/>
    <property type="molecule type" value="Genomic_DNA"/>
</dbReference>
<dbReference type="InterPro" id="IPR020846">
    <property type="entry name" value="MFS_dom"/>
</dbReference>
<evidence type="ECO:0000256" key="3">
    <source>
        <dbReference type="ARBA" id="ARBA00023136"/>
    </source>
</evidence>
<dbReference type="InterPro" id="IPR036259">
    <property type="entry name" value="MFS_trans_sf"/>
</dbReference>
<evidence type="ECO:0000256" key="2">
    <source>
        <dbReference type="ARBA" id="ARBA00022989"/>
    </source>
</evidence>
<evidence type="ECO:0000313" key="7">
    <source>
        <dbReference type="Proteomes" id="UP000461670"/>
    </source>
</evidence>
<comment type="caution">
    <text evidence="6">The sequence shown here is derived from an EMBL/GenBank/DDBJ whole genome shotgun (WGS) entry which is preliminary data.</text>
</comment>
<name>A0A7V8FQS6_9BURK</name>
<accession>A0A7V8FQS6</accession>
<keyword evidence="3 4" id="KW-0472">Membrane</keyword>
<gene>
    <name evidence="6" type="ORF">GAK30_01034</name>
</gene>
<feature type="transmembrane region" description="Helical" evidence="4">
    <location>
        <begin position="267"/>
        <end position="284"/>
    </location>
</feature>
<proteinExistence type="predicted"/>
<organism evidence="6 7">
    <name type="scientific">Paracidovorax wautersii</name>
    <dbReference type="NCBI Taxonomy" id="1177982"/>
    <lineage>
        <taxon>Bacteria</taxon>
        <taxon>Pseudomonadati</taxon>
        <taxon>Pseudomonadota</taxon>
        <taxon>Betaproteobacteria</taxon>
        <taxon>Burkholderiales</taxon>
        <taxon>Comamonadaceae</taxon>
        <taxon>Paracidovorax</taxon>
    </lineage>
</organism>
<feature type="transmembrane region" description="Helical" evidence="4">
    <location>
        <begin position="46"/>
        <end position="69"/>
    </location>
</feature>
<protein>
    <recommendedName>
        <fullName evidence="5">Major facilitator superfamily (MFS) profile domain-containing protein</fullName>
    </recommendedName>
</protein>
<dbReference type="PROSITE" id="PS50850">
    <property type="entry name" value="MFS"/>
    <property type="match status" value="1"/>
</dbReference>
<feature type="domain" description="Major facilitator superfamily (MFS) profile" evidence="5">
    <location>
        <begin position="101"/>
        <end position="294"/>
    </location>
</feature>
<evidence type="ECO:0000256" key="1">
    <source>
        <dbReference type="ARBA" id="ARBA00022692"/>
    </source>
</evidence>
<sequence length="294" mass="29897">MPATAAPHAPDRFLLKFVLLSSLMGVSVGLAQVTTNALHLGAQGSLLGLVAAAPSIGILFVGLPMGLWVERWGPAPLFIGGSAAVGLLYALLPLAPGTLFLLAVITLIGFLMPARFVSLNTVFMAELARLGESRAGWFRGTHMAGMYLAGLLVALQGSAFVAALFLLGGPVARWGPRAIGGGACLVALASVLLGLAPSAGWLWPGALLLGLGLGVIQTRNVTRFARLSAELGRGRVAGLNSLVGPGGNLAGGLLGGTLGAWAGLQPVFLLFALLFAALGWRALARGETQATAPL</sequence>
<feature type="transmembrane region" description="Helical" evidence="4">
    <location>
        <begin position="239"/>
        <end position="261"/>
    </location>
</feature>